<keyword evidence="2" id="KW-1185">Reference proteome</keyword>
<accession>A0A8G0LJJ3</accession>
<gene>
    <name evidence="1" type="ORF">H0G86_010432</name>
</gene>
<sequence>MAIESDAQLLGKADSTTSQLSTVGCIPRLVWNIVGLKRTSYYPFTSDRETPATPAIVSELLETEINNCAHSPTSRRSRNMAFYMIATSLIVDATPEIL</sequence>
<evidence type="ECO:0000313" key="2">
    <source>
        <dbReference type="Proteomes" id="UP000826661"/>
    </source>
</evidence>
<proteinExistence type="predicted"/>
<dbReference type="EMBL" id="CP075869">
    <property type="protein sequence ID" value="QYT03477.1"/>
    <property type="molecule type" value="Genomic_DNA"/>
</dbReference>
<dbReference type="AlphaFoldDB" id="A0A8G0LJJ3"/>
<evidence type="ECO:0000313" key="1">
    <source>
        <dbReference type="EMBL" id="QYT03477.1"/>
    </source>
</evidence>
<organism evidence="1 2">
    <name type="scientific">Trichoderma simmonsii</name>
    <dbReference type="NCBI Taxonomy" id="1491479"/>
    <lineage>
        <taxon>Eukaryota</taxon>
        <taxon>Fungi</taxon>
        <taxon>Dikarya</taxon>
        <taxon>Ascomycota</taxon>
        <taxon>Pezizomycotina</taxon>
        <taxon>Sordariomycetes</taxon>
        <taxon>Hypocreomycetidae</taxon>
        <taxon>Hypocreales</taxon>
        <taxon>Hypocreaceae</taxon>
        <taxon>Trichoderma</taxon>
    </lineage>
</organism>
<reference evidence="1 2" key="1">
    <citation type="journal article" date="2021" name="BMC Genomics">
        <title>Telomere-to-telomere genome assembly of asparaginase-producing Trichoderma simmonsii.</title>
        <authorList>
            <person name="Chung D."/>
            <person name="Kwon Y.M."/>
            <person name="Yang Y."/>
        </authorList>
    </citation>
    <scope>NUCLEOTIDE SEQUENCE [LARGE SCALE GENOMIC DNA]</scope>
    <source>
        <strain evidence="1 2">GH-Sj1</strain>
    </source>
</reference>
<protein>
    <submittedName>
        <fullName evidence="1">Uncharacterized protein</fullName>
    </submittedName>
</protein>
<dbReference type="Proteomes" id="UP000826661">
    <property type="component" value="Chromosome VI"/>
</dbReference>
<name>A0A8G0LJJ3_9HYPO</name>